<dbReference type="SMART" id="SM00332">
    <property type="entry name" value="PP2Cc"/>
    <property type="match status" value="1"/>
</dbReference>
<reference evidence="6 7" key="1">
    <citation type="submission" date="2019-07" db="EMBL/GenBank/DDBJ databases">
        <title>Draft genome assembly of a fouling barnacle, Amphibalanus amphitrite (Darwin, 1854): The first reference genome for Thecostraca.</title>
        <authorList>
            <person name="Kim W."/>
        </authorList>
    </citation>
    <scope>NUCLEOTIDE SEQUENCE [LARGE SCALE GENOMIC DNA]</scope>
    <source>
        <strain evidence="6">SNU_AA5</strain>
        <tissue evidence="6">Soma without cirri and trophi</tissue>
    </source>
</reference>
<dbReference type="OrthoDB" id="420076at2759"/>
<keyword evidence="6" id="KW-0670">Pyruvate</keyword>
<dbReference type="GO" id="GO:0004741">
    <property type="term" value="F:[pyruvate dehydrogenase (acetyl-transferring)]-phosphatase activity"/>
    <property type="evidence" value="ECO:0007669"/>
    <property type="project" value="TreeGrafter"/>
</dbReference>
<feature type="domain" description="PPM-type phosphatase" evidence="5">
    <location>
        <begin position="45"/>
        <end position="446"/>
    </location>
</feature>
<evidence type="ECO:0000256" key="3">
    <source>
        <dbReference type="ARBA" id="ARBA00022912"/>
    </source>
</evidence>
<evidence type="ECO:0000313" key="6">
    <source>
        <dbReference type="EMBL" id="KAF0303699.1"/>
    </source>
</evidence>
<evidence type="ECO:0000259" key="5">
    <source>
        <dbReference type="PROSITE" id="PS51746"/>
    </source>
</evidence>
<keyword evidence="1" id="KW-0479">Metal-binding</keyword>
<sequence>MLCTYVVRRWLRLSTARHVVKLTPQQVTNILQTNEHTHGVSQSGVVGHYDTNQLPSNSPCEDQRSEAVCRYTGDHLLGVYDGHGGGACAVVTASRLPSYIAASLLGQDQLMEHLERLEVGSDTQHSLLERCNAISVNNAQLEEVHEKSYASFVRDLVESEPAQDIGHGLQRAFLRLDEDIGREAVDAVESSSPVAVAALRAASSGCVACVAHLAQSRLYLANTGDCRAVLGVLNENGHWVARPLTKEHDCDNPDEVQRITERHPSSEHHHLLKDSRLLGMLAPLRAIGDYRFKWPIDLQERIVPGGPFPELKTPPYLTAAPEITYHKLTPRDRFLIMASDGLWEQLPASEVVRLVGEHAHGKTTLTPLRLPRRDHTLNQLLEMLEARRKGIGTKPQDANAATHVLRHALSGTEYGLNHGRISQLLTLPEEVVRLFRDDITITVVMFNPDALRPN</sequence>
<comment type="caution">
    <text evidence="6">The sequence shown here is derived from an EMBL/GenBank/DDBJ whole genome shotgun (WGS) entry which is preliminary data.</text>
</comment>
<accession>A0A6A4WET6</accession>
<evidence type="ECO:0000256" key="1">
    <source>
        <dbReference type="ARBA" id="ARBA00022723"/>
    </source>
</evidence>
<dbReference type="Proteomes" id="UP000440578">
    <property type="component" value="Unassembled WGS sequence"/>
</dbReference>
<evidence type="ECO:0000256" key="2">
    <source>
        <dbReference type="ARBA" id="ARBA00022801"/>
    </source>
</evidence>
<dbReference type="PROSITE" id="PS51746">
    <property type="entry name" value="PPM_2"/>
    <property type="match status" value="1"/>
</dbReference>
<gene>
    <name evidence="6" type="primary">PDP1_1</name>
    <name evidence="6" type="ORF">FJT64_024351</name>
</gene>
<dbReference type="GO" id="GO:0046872">
    <property type="term" value="F:metal ion binding"/>
    <property type="evidence" value="ECO:0007669"/>
    <property type="project" value="UniProtKB-KW"/>
</dbReference>
<evidence type="ECO:0000256" key="4">
    <source>
        <dbReference type="RuleBase" id="RU003465"/>
    </source>
</evidence>
<dbReference type="Gene3D" id="3.60.40.10">
    <property type="entry name" value="PPM-type phosphatase domain"/>
    <property type="match status" value="1"/>
</dbReference>
<organism evidence="6 7">
    <name type="scientific">Amphibalanus amphitrite</name>
    <name type="common">Striped barnacle</name>
    <name type="synonym">Balanus amphitrite</name>
    <dbReference type="NCBI Taxonomy" id="1232801"/>
    <lineage>
        <taxon>Eukaryota</taxon>
        <taxon>Metazoa</taxon>
        <taxon>Ecdysozoa</taxon>
        <taxon>Arthropoda</taxon>
        <taxon>Crustacea</taxon>
        <taxon>Multicrustacea</taxon>
        <taxon>Cirripedia</taxon>
        <taxon>Thoracica</taxon>
        <taxon>Thoracicalcarea</taxon>
        <taxon>Balanomorpha</taxon>
        <taxon>Balanoidea</taxon>
        <taxon>Balanidae</taxon>
        <taxon>Amphibalaninae</taxon>
        <taxon>Amphibalanus</taxon>
    </lineage>
</organism>
<name>A0A6A4WET6_AMPAM</name>
<keyword evidence="7" id="KW-1185">Reference proteome</keyword>
<dbReference type="PANTHER" id="PTHR13832:SF792">
    <property type="entry name" value="GM14286P"/>
    <property type="match status" value="1"/>
</dbReference>
<dbReference type="InterPro" id="IPR036457">
    <property type="entry name" value="PPM-type-like_dom_sf"/>
</dbReference>
<keyword evidence="3 4" id="KW-0904">Protein phosphatase</keyword>
<dbReference type="SUPFAM" id="SSF81606">
    <property type="entry name" value="PP2C-like"/>
    <property type="match status" value="1"/>
</dbReference>
<dbReference type="GO" id="GO:0005739">
    <property type="term" value="C:mitochondrion"/>
    <property type="evidence" value="ECO:0007669"/>
    <property type="project" value="TreeGrafter"/>
</dbReference>
<dbReference type="EMBL" id="VIIS01000921">
    <property type="protein sequence ID" value="KAF0303699.1"/>
    <property type="molecule type" value="Genomic_DNA"/>
</dbReference>
<dbReference type="PROSITE" id="PS01032">
    <property type="entry name" value="PPM_1"/>
    <property type="match status" value="1"/>
</dbReference>
<dbReference type="InterPro" id="IPR001932">
    <property type="entry name" value="PPM-type_phosphatase-like_dom"/>
</dbReference>
<evidence type="ECO:0000313" key="7">
    <source>
        <dbReference type="Proteomes" id="UP000440578"/>
    </source>
</evidence>
<dbReference type="Pfam" id="PF00481">
    <property type="entry name" value="PP2C"/>
    <property type="match status" value="1"/>
</dbReference>
<dbReference type="InterPro" id="IPR000222">
    <property type="entry name" value="PP2C_BS"/>
</dbReference>
<dbReference type="EMBL" id="VIIS01000921">
    <property type="protein sequence ID" value="KAF0303698.1"/>
    <property type="molecule type" value="Genomic_DNA"/>
</dbReference>
<keyword evidence="2 4" id="KW-0378">Hydrolase</keyword>
<proteinExistence type="inferred from homology"/>
<dbReference type="CDD" id="cd00143">
    <property type="entry name" value="PP2Cc"/>
    <property type="match status" value="1"/>
</dbReference>
<protein>
    <submittedName>
        <fullName evidence="6">[Pyruvate dehydrogenase [acetyl-transferring]]-phosphatase 1, mitochondrial</fullName>
    </submittedName>
</protein>
<dbReference type="InterPro" id="IPR015655">
    <property type="entry name" value="PP2C"/>
</dbReference>
<dbReference type="PANTHER" id="PTHR13832">
    <property type="entry name" value="PROTEIN PHOSPHATASE 2C"/>
    <property type="match status" value="1"/>
</dbReference>
<comment type="similarity">
    <text evidence="4">Belongs to the PP2C family.</text>
</comment>
<dbReference type="AlphaFoldDB" id="A0A6A4WET6"/>